<organism evidence="2 3">
    <name type="scientific">Vitreoscilla massiliensis</name>
    <dbReference type="NCBI Taxonomy" id="1689272"/>
    <lineage>
        <taxon>Bacteria</taxon>
        <taxon>Pseudomonadati</taxon>
        <taxon>Pseudomonadota</taxon>
        <taxon>Betaproteobacteria</taxon>
        <taxon>Neisseriales</taxon>
        <taxon>Neisseriaceae</taxon>
        <taxon>Vitreoscilla</taxon>
    </lineage>
</organism>
<evidence type="ECO:0000256" key="1">
    <source>
        <dbReference type="SAM" id="Phobius"/>
    </source>
</evidence>
<gene>
    <name evidence="2" type="ORF">LVJ82_18040</name>
</gene>
<evidence type="ECO:0000313" key="2">
    <source>
        <dbReference type="EMBL" id="UOO89317.1"/>
    </source>
</evidence>
<keyword evidence="1" id="KW-1133">Transmembrane helix</keyword>
<sequence>MMNFDTTVRYFFIGLFIFMAFWLGPPFIKAFRENTKYSGNPLVSYQINSIDIQTAYFEMDGGSRGRWPELKIADEHDFNYKLNLYRIRELNLVGSFFSDFEKHNEIIYIAGQDHFFKSNVRYESSLKILSIQAVFQSRAPLAEVNNELRNPKIYFNHITKKPTKGVIEVDVKSMKYMKNGVVYEYTVSEKDCDYCYIKDIRILN</sequence>
<dbReference type="Proteomes" id="UP000832011">
    <property type="component" value="Chromosome"/>
</dbReference>
<accession>A0ABY4E0J7</accession>
<evidence type="ECO:0000313" key="3">
    <source>
        <dbReference type="Proteomes" id="UP000832011"/>
    </source>
</evidence>
<dbReference type="RefSeq" id="WP_058357017.1">
    <property type="nucleotide sequence ID" value="NZ_CABKVG010000010.1"/>
</dbReference>
<keyword evidence="3" id="KW-1185">Reference proteome</keyword>
<name>A0ABY4E0J7_9NEIS</name>
<reference evidence="2 3" key="1">
    <citation type="journal article" date="2022" name="Res Sq">
        <title>Evolution of multicellular longitudinally dividing oral cavity symbionts (Neisseriaceae).</title>
        <authorList>
            <person name="Nyongesa S."/>
            <person name="Weber P."/>
            <person name="Bernet E."/>
            <person name="Pullido F."/>
            <person name="Nieckarz M."/>
            <person name="Delaby M."/>
            <person name="Nieves C."/>
            <person name="Viehboeck T."/>
            <person name="Krause N."/>
            <person name="Rivera-Millot A."/>
            <person name="Nakamura A."/>
            <person name="Vischer N."/>
            <person name="VanNieuwenhze M."/>
            <person name="Brun Y."/>
            <person name="Cava F."/>
            <person name="Bulgheresi S."/>
            <person name="Veyrier F."/>
        </authorList>
    </citation>
    <scope>NUCLEOTIDE SEQUENCE [LARGE SCALE GENOMIC DNA]</scope>
    <source>
        <strain evidence="2 3">SN4</strain>
    </source>
</reference>
<dbReference type="EMBL" id="CP091511">
    <property type="protein sequence ID" value="UOO89317.1"/>
    <property type="molecule type" value="Genomic_DNA"/>
</dbReference>
<proteinExistence type="predicted"/>
<feature type="transmembrane region" description="Helical" evidence="1">
    <location>
        <begin position="7"/>
        <end position="28"/>
    </location>
</feature>
<protein>
    <submittedName>
        <fullName evidence="2">Uncharacterized protein</fullName>
    </submittedName>
</protein>
<keyword evidence="1" id="KW-0812">Transmembrane</keyword>
<keyword evidence="1" id="KW-0472">Membrane</keyword>